<comment type="caution">
    <text evidence="1">The sequence shown here is derived from an EMBL/GenBank/DDBJ whole genome shotgun (WGS) entry which is preliminary data.</text>
</comment>
<evidence type="ECO:0000313" key="1">
    <source>
        <dbReference type="EMBL" id="MVT12626.1"/>
    </source>
</evidence>
<reference evidence="1 2" key="1">
    <citation type="submission" date="2019-12" db="EMBL/GenBank/DDBJ databases">
        <title>Chitinophaga sp. strain ysch24 (GDMCC 1.1355), whole genome shotgun sequence.</title>
        <authorList>
            <person name="Zhang X."/>
        </authorList>
    </citation>
    <scope>NUCLEOTIDE SEQUENCE [LARGE SCALE GENOMIC DNA]</scope>
    <source>
        <strain evidence="2">ysch24</strain>
    </source>
</reference>
<accession>A0A7K1UE79</accession>
<keyword evidence="2" id="KW-1185">Reference proteome</keyword>
<dbReference type="Pfam" id="PF14054">
    <property type="entry name" value="DUF4249"/>
    <property type="match status" value="1"/>
</dbReference>
<dbReference type="PROSITE" id="PS51257">
    <property type="entry name" value="PROKAR_LIPOPROTEIN"/>
    <property type="match status" value="1"/>
</dbReference>
<gene>
    <name evidence="1" type="ORF">GO493_30535</name>
</gene>
<organism evidence="1 2">
    <name type="scientific">Chitinophaga tropicalis</name>
    <dbReference type="NCBI Taxonomy" id="2683588"/>
    <lineage>
        <taxon>Bacteria</taxon>
        <taxon>Pseudomonadati</taxon>
        <taxon>Bacteroidota</taxon>
        <taxon>Chitinophagia</taxon>
        <taxon>Chitinophagales</taxon>
        <taxon>Chitinophagaceae</taxon>
        <taxon>Chitinophaga</taxon>
    </lineage>
</organism>
<dbReference type="EMBL" id="WRXN01000033">
    <property type="protein sequence ID" value="MVT12626.1"/>
    <property type="molecule type" value="Genomic_DNA"/>
</dbReference>
<name>A0A7K1UE79_9BACT</name>
<evidence type="ECO:0000313" key="2">
    <source>
        <dbReference type="Proteomes" id="UP000461730"/>
    </source>
</evidence>
<dbReference type="AlphaFoldDB" id="A0A7K1UE79"/>
<sequence length="265" mass="28846">MKMKNIVSILFIGLLFTGCEKTIDLDYKSNQSRIIIQGNITNGAGPYYVKITKSIPLKDTGSYPVIDDAVVTISDDAGNSEVLTAGGNGTYHTNALAGVEGRTYTLTVQAGNQTYSAQSTMPKRVPFDSIRVETHIVTGETEYSIIPVYPDPLTKGNNYRFVLWLNNKLINQHLIQNDEVRNGVANSVRLEINDDDIEFKPGDSVTLQMQCIDKNVALYYRTLALISDSGPGGGTTPNNPPNNISNGALGLFSAYTVETKSVVMP</sequence>
<protein>
    <submittedName>
        <fullName evidence="1">DUF4249 family protein</fullName>
    </submittedName>
</protein>
<proteinExistence type="predicted"/>
<dbReference type="InterPro" id="IPR025345">
    <property type="entry name" value="DUF4249"/>
</dbReference>
<dbReference type="Proteomes" id="UP000461730">
    <property type="component" value="Unassembled WGS sequence"/>
</dbReference>